<evidence type="ECO:0000256" key="3">
    <source>
        <dbReference type="ARBA" id="ARBA00022801"/>
    </source>
</evidence>
<dbReference type="PANTHER" id="PTHR43301">
    <property type="entry name" value="ARABINAN ENDO-1,5-ALPHA-L-ARABINOSIDASE"/>
    <property type="match status" value="1"/>
</dbReference>
<comment type="similarity">
    <text evidence="2 5">Belongs to the glycosyl hydrolase 43 family.</text>
</comment>
<dbReference type="STRING" id="551996.SAMN05192573_1024"/>
<comment type="pathway">
    <text evidence="1">Glycan metabolism; L-arabinan degradation.</text>
</comment>
<dbReference type="SUPFAM" id="SSF75005">
    <property type="entry name" value="Arabinanase/levansucrase/invertase"/>
    <property type="match status" value="1"/>
</dbReference>
<sequence length="316" mass="35984">MNKGIKHITLLFAIALVFSCKAGKSVYLFTSFHEPANEGLRFLYSNDAYHWNAIDHIFIKPEVGDAKIMRDPSIVQGPDGVYHLVWTTGWKNDKGIGYASSSDLIHWSAEEHIEVMANEPTAVNAWAPELFYDEDNKYFIIVWASTVPFRFPKGHEDENNNHRLYYTTTKDFKTFSPSQLFLDPGFSVIDAEIVKRAKNDYALVMKDNTRPNRNILVAFSNNPLGPYSNYTPRFTEPFSEGPSMTKAGDNWLIYYDSYRLKRYGAMRTTDFKTFTDLADSVSIPVGHKHGTIFKVTKKQLAQLLQAAGQTKAAKHE</sequence>
<reference evidence="7" key="1">
    <citation type="submission" date="2016-10" db="EMBL/GenBank/DDBJ databases">
        <authorList>
            <person name="Varghese N."/>
            <person name="Submissions S."/>
        </authorList>
    </citation>
    <scope>NUCLEOTIDE SEQUENCE [LARGE SCALE GENOMIC DNA]</scope>
    <source>
        <strain evidence="7">Gh-67</strain>
    </source>
</reference>
<keyword evidence="3 5" id="KW-0378">Hydrolase</keyword>
<accession>A0A1G7QSY3</accession>
<dbReference type="InterPro" id="IPR050727">
    <property type="entry name" value="GH43_arabinanases"/>
</dbReference>
<evidence type="ECO:0000313" key="7">
    <source>
        <dbReference type="Proteomes" id="UP000199705"/>
    </source>
</evidence>
<gene>
    <name evidence="6" type="ORF">SAMN05192573_1024</name>
</gene>
<organism evidence="6 7">
    <name type="scientific">Mucilaginibacter gossypii</name>
    <dbReference type="NCBI Taxonomy" id="551996"/>
    <lineage>
        <taxon>Bacteria</taxon>
        <taxon>Pseudomonadati</taxon>
        <taxon>Bacteroidota</taxon>
        <taxon>Sphingobacteriia</taxon>
        <taxon>Sphingobacteriales</taxon>
        <taxon>Sphingobacteriaceae</taxon>
        <taxon>Mucilaginibacter</taxon>
    </lineage>
</organism>
<dbReference type="Pfam" id="PF04616">
    <property type="entry name" value="Glyco_hydro_43"/>
    <property type="match status" value="1"/>
</dbReference>
<dbReference type="RefSeq" id="WP_256337336.1">
    <property type="nucleotide sequence ID" value="NZ_FNCG01000002.1"/>
</dbReference>
<evidence type="ECO:0000313" key="6">
    <source>
        <dbReference type="EMBL" id="SDG00979.1"/>
    </source>
</evidence>
<dbReference type="InterPro" id="IPR006710">
    <property type="entry name" value="Glyco_hydro_43"/>
</dbReference>
<dbReference type="Gene3D" id="2.115.10.20">
    <property type="entry name" value="Glycosyl hydrolase domain, family 43"/>
    <property type="match status" value="1"/>
</dbReference>
<dbReference type="EMBL" id="FNCG01000002">
    <property type="protein sequence ID" value="SDG00979.1"/>
    <property type="molecule type" value="Genomic_DNA"/>
</dbReference>
<keyword evidence="4 5" id="KW-0326">Glycosidase</keyword>
<keyword evidence="7" id="KW-1185">Reference proteome</keyword>
<evidence type="ECO:0000256" key="1">
    <source>
        <dbReference type="ARBA" id="ARBA00004834"/>
    </source>
</evidence>
<dbReference type="AlphaFoldDB" id="A0A1G7QSY3"/>
<dbReference type="PROSITE" id="PS51257">
    <property type="entry name" value="PROKAR_LIPOPROTEIN"/>
    <property type="match status" value="1"/>
</dbReference>
<dbReference type="PANTHER" id="PTHR43301:SF3">
    <property type="entry name" value="ARABINAN ENDO-1,5-ALPHA-L-ARABINOSIDASE A-RELATED"/>
    <property type="match status" value="1"/>
</dbReference>
<evidence type="ECO:0000256" key="5">
    <source>
        <dbReference type="RuleBase" id="RU361187"/>
    </source>
</evidence>
<evidence type="ECO:0000256" key="4">
    <source>
        <dbReference type="ARBA" id="ARBA00023295"/>
    </source>
</evidence>
<dbReference type="InterPro" id="IPR023296">
    <property type="entry name" value="Glyco_hydro_beta-prop_sf"/>
</dbReference>
<dbReference type="Proteomes" id="UP000199705">
    <property type="component" value="Unassembled WGS sequence"/>
</dbReference>
<dbReference type="GO" id="GO:0004553">
    <property type="term" value="F:hydrolase activity, hydrolyzing O-glycosyl compounds"/>
    <property type="evidence" value="ECO:0007669"/>
    <property type="project" value="InterPro"/>
</dbReference>
<protein>
    <submittedName>
        <fullName evidence="6">Glycosyl hydrolases family 43</fullName>
    </submittedName>
</protein>
<name>A0A1G7QSY3_9SPHI</name>
<proteinExistence type="inferred from homology"/>
<dbReference type="GO" id="GO:0005975">
    <property type="term" value="P:carbohydrate metabolic process"/>
    <property type="evidence" value="ECO:0007669"/>
    <property type="project" value="InterPro"/>
</dbReference>
<evidence type="ECO:0000256" key="2">
    <source>
        <dbReference type="ARBA" id="ARBA00009865"/>
    </source>
</evidence>
<dbReference type="CDD" id="cd08983">
    <property type="entry name" value="GH43_Bt3655-like"/>
    <property type="match status" value="1"/>
</dbReference>